<dbReference type="InterPro" id="IPR036465">
    <property type="entry name" value="vWFA_dom_sf"/>
</dbReference>
<keyword evidence="4" id="KW-0805">Transcription regulation</keyword>
<feature type="compositionally biased region" description="Low complexity" evidence="10">
    <location>
        <begin position="1140"/>
        <end position="1158"/>
    </location>
</feature>
<dbReference type="InterPro" id="IPR002035">
    <property type="entry name" value="VWF_A"/>
</dbReference>
<feature type="compositionally biased region" description="Low complexity" evidence="10">
    <location>
        <begin position="956"/>
        <end position="968"/>
    </location>
</feature>
<evidence type="ECO:0000256" key="5">
    <source>
        <dbReference type="ARBA" id="ARBA00023159"/>
    </source>
</evidence>
<feature type="compositionally biased region" description="Gly residues" evidence="10">
    <location>
        <begin position="1129"/>
        <end position="1139"/>
    </location>
</feature>
<evidence type="ECO:0000259" key="11">
    <source>
        <dbReference type="PROSITE" id="PS50234"/>
    </source>
</evidence>
<dbReference type="KEGG" id="lak:106153262"/>
<dbReference type="AlphaFoldDB" id="A0A1S3H989"/>
<evidence type="ECO:0000313" key="13">
    <source>
        <dbReference type="RefSeq" id="XP_013382573.1"/>
    </source>
</evidence>
<evidence type="ECO:0000256" key="1">
    <source>
        <dbReference type="ARBA" id="ARBA00004123"/>
    </source>
</evidence>
<feature type="region of interest" description="Disordered" evidence="10">
    <location>
        <begin position="286"/>
        <end position="379"/>
    </location>
</feature>
<proteinExistence type="inferred from homology"/>
<evidence type="ECO:0000256" key="8">
    <source>
        <dbReference type="ARBA" id="ARBA00031958"/>
    </source>
</evidence>
<keyword evidence="7" id="KW-0539">Nucleus</keyword>
<dbReference type="PANTHER" id="PTHR12433">
    <property type="entry name" value="MEDIATOR OF RNA POLYMERASE II TRANSCRIPTION SUBUNIT 25"/>
    <property type="match status" value="1"/>
</dbReference>
<feature type="region of interest" description="Disordered" evidence="10">
    <location>
        <begin position="583"/>
        <end position="608"/>
    </location>
</feature>
<dbReference type="Pfam" id="PF11265">
    <property type="entry name" value="Med25_VWA"/>
    <property type="match status" value="1"/>
</dbReference>
<evidence type="ECO:0000256" key="9">
    <source>
        <dbReference type="SAM" id="Coils"/>
    </source>
</evidence>
<comment type="subcellular location">
    <subcellularLocation>
        <location evidence="1">Nucleus</location>
    </subcellularLocation>
</comment>
<accession>A0A1S3H989</accession>
<feature type="compositionally biased region" description="Pro residues" evidence="10">
    <location>
        <begin position="969"/>
        <end position="982"/>
    </location>
</feature>
<feature type="compositionally biased region" description="Low complexity" evidence="10">
    <location>
        <begin position="1112"/>
        <end position="1126"/>
    </location>
</feature>
<evidence type="ECO:0000256" key="6">
    <source>
        <dbReference type="ARBA" id="ARBA00023163"/>
    </source>
</evidence>
<dbReference type="PANTHER" id="PTHR12433:SF11">
    <property type="entry name" value="MEDIATOR OF RNA POLYMERASE II TRANSCRIPTION SUBUNIT 25"/>
    <property type="match status" value="1"/>
</dbReference>
<keyword evidence="6" id="KW-0804">Transcription</keyword>
<evidence type="ECO:0000256" key="4">
    <source>
        <dbReference type="ARBA" id="ARBA00023015"/>
    </source>
</evidence>
<keyword evidence="12" id="KW-1185">Reference proteome</keyword>
<protein>
    <recommendedName>
        <fullName evidence="3">Mediator of RNA polymerase II transcription subunit 25</fullName>
    </recommendedName>
    <alternativeName>
        <fullName evidence="8">Mediator complex subunit 25</fullName>
    </alternativeName>
</protein>
<dbReference type="Proteomes" id="UP000085678">
    <property type="component" value="Unplaced"/>
</dbReference>
<sequence length="1169" mass="126421">MVAGFSGQDPVSDVVLVVEATANLGAYFDDLLKSYVLPTLEHFDGGPPSEIDYGFDYNCTLYSLVMFGAADCGPDPAARCRAPTTSTSELLSWIDGVQFVGGGGEERSFVAEGLSTALQIFDDYNKVRDQNTQTNKYCILVCNSPPYQIPSQESIKYSGYNAEDLAHMMGQRGINLSVISPRKIPSLCRLYDKANHDHSPPKDYTIDPRHLVLLRGYSLQERPPSPGGDKIQDKSIQKLPAKVGSPAAGSASSVLASAPTAATVSGSQTLYKSLGDSGFRIPVPASVSAQQPQEASVSQSSAPQPTTRPTGPVTSQPPLMSQIRSPISQTQTSSAPGPPHISSGPGTMLQQHPTSIAPPASQPTSAASGMGLQRHPPPNVLASTQAQQLTTTLKGQNAKEVTKMILEQTKPGNIRPSSQFTQQLQQQQQQQQGMQPGPGPPLSQQPGLHMPPVSQPLPMASYQSQLPTQSQPTTSLTSATGMGTVMSSQASHQNFQGGGMKAPPQQGGMMVGGGQSGMMTSQPNMMTPQQQQHMMTSQSNLMSSQASNMMMTSSQSNIMPSSQPNLMSSQMNMGNSQISQPGMMSTQGGMMTSQQQQQQPQQPGGPQNVMVSQQNMMAQSQNNMMPAQNNMGPSQSDMMTQGGMYQNPNMQSGLRNPGPPQSRMPMQSNVQPGVPMGQMANQPLDMLMAGPGGGLLDNPASRAGAKDLWTGALEWQEKTKTGNTTDPGAKIIRSLPCKVYITQGEQEVNASIWPNKLQMQLIPQAILQSLQSLFRNSRTVSFQFANTDKEAIKSLYKILSQGFAGYIHFPTMSQVDVRVVLLLYSTKMKKFVGLIPNDQNSFINGIKIAVTKHKTMQQMKMQQQLQQRGMMNQMAGGVQQPPQSQPGMQTPQQPLLGQNSQFSQAATLTTQQQQQLQPQQQSQQVAQQPQSQQSQMMGQADQFNPSGPMPGPGPQQPQQRIPATMMGGPPLPGPPAVGPPSVPSGMMGPQQVSNVNQMGMAGGGLTISDQERQANLSTIPMLQRALAAAQAKEKQFQTQRQIDEARAQHTLVQQRQQQLQQVQQQQQRLQLQQQQQQQQQQQNPSNPQLKQILINQQQQQAQQQRLHQQQLLMQQQQQQQQQQLPRGPGPQGMGQGMGQPGMQQSGMGQMGQLGQSQPFGDGFDLESLL</sequence>
<feature type="region of interest" description="Disordered" evidence="10">
    <location>
        <begin position="411"/>
        <end position="480"/>
    </location>
</feature>
<dbReference type="GO" id="GO:0045944">
    <property type="term" value="P:positive regulation of transcription by RNA polymerase II"/>
    <property type="evidence" value="ECO:0007669"/>
    <property type="project" value="TreeGrafter"/>
</dbReference>
<dbReference type="InterPro" id="IPR021394">
    <property type="entry name" value="Med25_PTOV"/>
</dbReference>
<feature type="compositionally biased region" description="Low complexity" evidence="10">
    <location>
        <begin position="416"/>
        <end position="435"/>
    </location>
</feature>
<dbReference type="Pfam" id="PF11232">
    <property type="entry name" value="Med25"/>
    <property type="match status" value="1"/>
</dbReference>
<gene>
    <name evidence="13" type="primary">LOC106153262</name>
</gene>
<dbReference type="STRING" id="7574.A0A1S3H989"/>
<feature type="domain" description="VWFA" evidence="11">
    <location>
        <begin position="13"/>
        <end position="239"/>
    </location>
</feature>
<reference evidence="13" key="1">
    <citation type="submission" date="2025-08" db="UniProtKB">
        <authorList>
            <consortium name="RefSeq"/>
        </authorList>
    </citation>
    <scope>IDENTIFICATION</scope>
    <source>
        <tissue evidence="13">Gonads</tissue>
    </source>
</reference>
<dbReference type="InterPro" id="IPR038196">
    <property type="entry name" value="Med25_PTOV_sf"/>
</dbReference>
<dbReference type="OrthoDB" id="7690434at2759"/>
<dbReference type="GO" id="GO:0016592">
    <property type="term" value="C:mediator complex"/>
    <property type="evidence" value="ECO:0007669"/>
    <property type="project" value="TreeGrafter"/>
</dbReference>
<keyword evidence="9" id="KW-0175">Coiled coil</keyword>
<comment type="similarity">
    <text evidence="2">Belongs to the Mediator complex subunit 25 family.</text>
</comment>
<dbReference type="InterPro" id="IPR021419">
    <property type="entry name" value="Mediator_Med25_VWA"/>
</dbReference>
<feature type="compositionally biased region" description="Low complexity" evidence="10">
    <location>
        <begin position="874"/>
        <end position="935"/>
    </location>
</feature>
<feature type="compositionally biased region" description="Low complexity" evidence="10">
    <location>
        <begin position="353"/>
        <end position="368"/>
    </location>
</feature>
<feature type="compositionally biased region" description="Low complexity" evidence="10">
    <location>
        <begin position="463"/>
        <end position="478"/>
    </location>
</feature>
<feature type="region of interest" description="Disordered" evidence="10">
    <location>
        <begin position="874"/>
        <end position="984"/>
    </location>
</feature>
<feature type="compositionally biased region" description="Polar residues" evidence="10">
    <location>
        <begin position="287"/>
        <end position="335"/>
    </location>
</feature>
<dbReference type="Gene3D" id="2.40.290.30">
    <property type="entry name" value="Mediator complex subunit 25, ACID domain"/>
    <property type="match status" value="1"/>
</dbReference>
<organism evidence="12 13">
    <name type="scientific">Lingula anatina</name>
    <name type="common">Brachiopod</name>
    <name type="synonym">Lingula unguis</name>
    <dbReference type="NCBI Taxonomy" id="7574"/>
    <lineage>
        <taxon>Eukaryota</taxon>
        <taxon>Metazoa</taxon>
        <taxon>Spiralia</taxon>
        <taxon>Lophotrochozoa</taxon>
        <taxon>Brachiopoda</taxon>
        <taxon>Linguliformea</taxon>
        <taxon>Lingulata</taxon>
        <taxon>Lingulida</taxon>
        <taxon>Linguloidea</taxon>
        <taxon>Lingulidae</taxon>
        <taxon>Lingula</taxon>
    </lineage>
</organism>
<evidence type="ECO:0000256" key="3">
    <source>
        <dbReference type="ARBA" id="ARBA00019694"/>
    </source>
</evidence>
<evidence type="ECO:0000256" key="7">
    <source>
        <dbReference type="ARBA" id="ARBA00023242"/>
    </source>
</evidence>
<dbReference type="PROSITE" id="PS50234">
    <property type="entry name" value="VWFA"/>
    <property type="match status" value="1"/>
</dbReference>
<keyword evidence="5" id="KW-0010">Activator</keyword>
<evidence type="ECO:0000313" key="12">
    <source>
        <dbReference type="Proteomes" id="UP000085678"/>
    </source>
</evidence>
<name>A0A1S3H989_LINAN</name>
<feature type="coiled-coil region" evidence="9">
    <location>
        <begin position="1028"/>
        <end position="1082"/>
    </location>
</feature>
<dbReference type="FunCoup" id="A0A1S3H989">
    <property type="interactions" value="1127"/>
</dbReference>
<dbReference type="SUPFAM" id="SSF53300">
    <property type="entry name" value="vWA-like"/>
    <property type="match status" value="1"/>
</dbReference>
<feature type="region of interest" description="Disordered" evidence="10">
    <location>
        <begin position="1112"/>
        <end position="1169"/>
    </location>
</feature>
<dbReference type="InParanoid" id="A0A1S3H989"/>
<dbReference type="GeneID" id="106153262"/>
<evidence type="ECO:0000256" key="10">
    <source>
        <dbReference type="SAM" id="MobiDB-lite"/>
    </source>
</evidence>
<dbReference type="GO" id="GO:0005667">
    <property type="term" value="C:transcription regulator complex"/>
    <property type="evidence" value="ECO:0007669"/>
    <property type="project" value="TreeGrafter"/>
</dbReference>
<dbReference type="RefSeq" id="XP_013382573.1">
    <property type="nucleotide sequence ID" value="XM_013527119.1"/>
</dbReference>
<evidence type="ECO:0000256" key="2">
    <source>
        <dbReference type="ARBA" id="ARBA00009102"/>
    </source>
</evidence>